<dbReference type="Proteomes" id="UP000799755">
    <property type="component" value="Unassembled WGS sequence"/>
</dbReference>
<dbReference type="EMBL" id="MU003497">
    <property type="protein sequence ID" value="KAF2474760.1"/>
    <property type="molecule type" value="Genomic_DNA"/>
</dbReference>
<evidence type="ECO:0000313" key="1">
    <source>
        <dbReference type="EMBL" id="KAF2474760.1"/>
    </source>
</evidence>
<proteinExistence type="predicted"/>
<protein>
    <submittedName>
        <fullName evidence="1">Uncharacterized protein</fullName>
    </submittedName>
</protein>
<sequence length="244" mass="27682">MKLNEHKAILNPKVLLVPYSKHHVPTYHSWMQDEDLQIATASEPLTLLQEYDMQTSWRDDADKLTFIACANSAVSSSEELQDGRLKIIPGKDDSPTTMIGDVNLFLYGDHEDEDENKTTNGVNMEKGQQAVVGEIEIMIARKDLQGQGLGKSVLSSFLWYIASYLPEILHEYHGSHGGAKSGGHLKYLRVKIDEGNVRSIKLFESVGFRKVSESPNYFKELELRWVLSDIRQMYDTTTRIVDYA</sequence>
<reference evidence="1" key="1">
    <citation type="journal article" date="2020" name="Stud. Mycol.">
        <title>101 Dothideomycetes genomes: a test case for predicting lifestyles and emergence of pathogens.</title>
        <authorList>
            <person name="Haridas S."/>
            <person name="Albert R."/>
            <person name="Binder M."/>
            <person name="Bloem J."/>
            <person name="Labutti K."/>
            <person name="Salamov A."/>
            <person name="Andreopoulos B."/>
            <person name="Baker S."/>
            <person name="Barry K."/>
            <person name="Bills G."/>
            <person name="Bluhm B."/>
            <person name="Cannon C."/>
            <person name="Castanera R."/>
            <person name="Culley D."/>
            <person name="Daum C."/>
            <person name="Ezra D."/>
            <person name="Gonzalez J."/>
            <person name="Henrissat B."/>
            <person name="Kuo A."/>
            <person name="Liang C."/>
            <person name="Lipzen A."/>
            <person name="Lutzoni F."/>
            <person name="Magnuson J."/>
            <person name="Mondo S."/>
            <person name="Nolan M."/>
            <person name="Ohm R."/>
            <person name="Pangilinan J."/>
            <person name="Park H.-J."/>
            <person name="Ramirez L."/>
            <person name="Alfaro M."/>
            <person name="Sun H."/>
            <person name="Tritt A."/>
            <person name="Yoshinaga Y."/>
            <person name="Zwiers L.-H."/>
            <person name="Turgeon B."/>
            <person name="Goodwin S."/>
            <person name="Spatafora J."/>
            <person name="Crous P."/>
            <person name="Grigoriev I."/>
        </authorList>
    </citation>
    <scope>NUCLEOTIDE SEQUENCE</scope>
    <source>
        <strain evidence="1">ATCC 200398</strain>
    </source>
</reference>
<accession>A0ACB6R7P1</accession>
<name>A0ACB6R7P1_9PLEO</name>
<comment type="caution">
    <text evidence="1">The sequence shown here is derived from an EMBL/GenBank/DDBJ whole genome shotgun (WGS) entry which is preliminary data.</text>
</comment>
<evidence type="ECO:0000313" key="2">
    <source>
        <dbReference type="Proteomes" id="UP000799755"/>
    </source>
</evidence>
<keyword evidence="2" id="KW-1185">Reference proteome</keyword>
<gene>
    <name evidence="1" type="ORF">BDR25DRAFT_384121</name>
</gene>
<organism evidence="1 2">
    <name type="scientific">Lindgomyces ingoldianus</name>
    <dbReference type="NCBI Taxonomy" id="673940"/>
    <lineage>
        <taxon>Eukaryota</taxon>
        <taxon>Fungi</taxon>
        <taxon>Dikarya</taxon>
        <taxon>Ascomycota</taxon>
        <taxon>Pezizomycotina</taxon>
        <taxon>Dothideomycetes</taxon>
        <taxon>Pleosporomycetidae</taxon>
        <taxon>Pleosporales</taxon>
        <taxon>Lindgomycetaceae</taxon>
        <taxon>Lindgomyces</taxon>
    </lineage>
</organism>